<reference evidence="1 2" key="1">
    <citation type="submission" date="2022-05" db="EMBL/GenBank/DDBJ databases">
        <title>Flavobacterium sp., isolated from activated sludge.</title>
        <authorList>
            <person name="Ran Q."/>
        </authorList>
    </citation>
    <scope>NUCLEOTIDE SEQUENCE [LARGE SCALE GENOMIC DNA]</scope>
    <source>
        <strain evidence="1 2">HXWNR69</strain>
    </source>
</reference>
<comment type="caution">
    <text evidence="1">The sequence shown here is derived from an EMBL/GenBank/DDBJ whole genome shotgun (WGS) entry which is preliminary data.</text>
</comment>
<evidence type="ECO:0000313" key="1">
    <source>
        <dbReference type="EMBL" id="MCL9771086.1"/>
    </source>
</evidence>
<evidence type="ECO:0008006" key="3">
    <source>
        <dbReference type="Google" id="ProtNLM"/>
    </source>
</evidence>
<proteinExistence type="predicted"/>
<dbReference type="Proteomes" id="UP001203342">
    <property type="component" value="Unassembled WGS sequence"/>
</dbReference>
<dbReference type="RefSeq" id="WP_250582997.1">
    <property type="nucleotide sequence ID" value="NZ_JAMLJN010000012.1"/>
</dbReference>
<keyword evidence="2" id="KW-1185">Reference proteome</keyword>
<gene>
    <name evidence="1" type="ORF">NAT47_11735</name>
</gene>
<evidence type="ECO:0000313" key="2">
    <source>
        <dbReference type="Proteomes" id="UP001203342"/>
    </source>
</evidence>
<dbReference type="EMBL" id="JAMLJN010000012">
    <property type="protein sequence ID" value="MCL9771086.1"/>
    <property type="molecule type" value="Genomic_DNA"/>
</dbReference>
<sequence length="148" mass="17471">MQKTKSDSVLHPESNAVNKNIKIQSTNNDFPKFWKTFRKAVISFDTIQIINMTQFPFKTRGTSDYDPTVEHNKEKFVSVFKSFIKQWNGLNMNGTTELDHIRKTETPDETYVQKEHARVGNLEFKRINNEWKLVFAYLNYDTIESLEK</sequence>
<accession>A0ABT0TJC0</accession>
<protein>
    <recommendedName>
        <fullName evidence="3">SnoaL-like domain-containing protein</fullName>
    </recommendedName>
</protein>
<organism evidence="1 2">
    <name type="scientific">Flavobacterium fragile</name>
    <dbReference type="NCBI Taxonomy" id="2949085"/>
    <lineage>
        <taxon>Bacteria</taxon>
        <taxon>Pseudomonadati</taxon>
        <taxon>Bacteroidota</taxon>
        <taxon>Flavobacteriia</taxon>
        <taxon>Flavobacteriales</taxon>
        <taxon>Flavobacteriaceae</taxon>
        <taxon>Flavobacterium</taxon>
    </lineage>
</organism>
<name>A0ABT0TJC0_9FLAO</name>